<gene>
    <name evidence="12" type="primary">DDX56</name>
    <name evidence="12" type="ORF">SO694_00106098</name>
</gene>
<evidence type="ECO:0000256" key="7">
    <source>
        <dbReference type="ARBA" id="ARBA00038041"/>
    </source>
</evidence>
<feature type="compositionally biased region" description="Acidic residues" evidence="9">
    <location>
        <begin position="98"/>
        <end position="110"/>
    </location>
</feature>
<dbReference type="PROSITE" id="PS51192">
    <property type="entry name" value="HELICASE_ATP_BIND_1"/>
    <property type="match status" value="1"/>
</dbReference>
<evidence type="ECO:0000256" key="1">
    <source>
        <dbReference type="ARBA" id="ARBA00012552"/>
    </source>
</evidence>
<protein>
    <recommendedName>
        <fullName evidence="1">RNA helicase</fullName>
        <ecNumber evidence="1">3.6.4.13</ecNumber>
    </recommendedName>
</protein>
<dbReference type="SMART" id="SM00490">
    <property type="entry name" value="HELICc"/>
    <property type="match status" value="1"/>
</dbReference>
<dbReference type="Pfam" id="PF00271">
    <property type="entry name" value="Helicase_C"/>
    <property type="match status" value="1"/>
</dbReference>
<proteinExistence type="inferred from homology"/>
<dbReference type="CDD" id="cd17961">
    <property type="entry name" value="DEADc_DDX56"/>
    <property type="match status" value="1"/>
</dbReference>
<dbReference type="InterPro" id="IPR001650">
    <property type="entry name" value="Helicase_C-like"/>
</dbReference>
<feature type="compositionally biased region" description="Basic and acidic residues" evidence="9">
    <location>
        <begin position="791"/>
        <end position="802"/>
    </location>
</feature>
<dbReference type="SUPFAM" id="SSF52540">
    <property type="entry name" value="P-loop containing nucleoside triphosphate hydrolases"/>
    <property type="match status" value="2"/>
</dbReference>
<dbReference type="InterPro" id="IPR011545">
    <property type="entry name" value="DEAD/DEAH_box_helicase_dom"/>
</dbReference>
<keyword evidence="5" id="KW-0067">ATP-binding</keyword>
<evidence type="ECO:0000259" key="11">
    <source>
        <dbReference type="PROSITE" id="PS51194"/>
    </source>
</evidence>
<feature type="compositionally biased region" description="Basic residues" evidence="9">
    <location>
        <begin position="479"/>
        <end position="492"/>
    </location>
</feature>
<dbReference type="SMART" id="SM00487">
    <property type="entry name" value="DEXDc"/>
    <property type="match status" value="1"/>
</dbReference>
<reference evidence="12 13" key="1">
    <citation type="submission" date="2024-03" db="EMBL/GenBank/DDBJ databases">
        <title>Aureococcus anophagefferens CCMP1851 and Kratosvirus quantuckense: Draft genome of a second virus-susceptible host strain in the model system.</title>
        <authorList>
            <person name="Chase E."/>
            <person name="Truchon A.R."/>
            <person name="Schepens W."/>
            <person name="Wilhelm S.W."/>
        </authorList>
    </citation>
    <scope>NUCLEOTIDE SEQUENCE [LARGE SCALE GENOMIC DNA]</scope>
    <source>
        <strain evidence="12 13">CCMP1851</strain>
    </source>
</reference>
<dbReference type="PROSITE" id="PS51194">
    <property type="entry name" value="HELICASE_CTER"/>
    <property type="match status" value="1"/>
</dbReference>
<dbReference type="InterPro" id="IPR027417">
    <property type="entry name" value="P-loop_NTPase"/>
</dbReference>
<feature type="compositionally biased region" description="Basic and acidic residues" evidence="9">
    <location>
        <begin position="719"/>
        <end position="732"/>
    </location>
</feature>
<dbReference type="Gene3D" id="3.40.50.300">
    <property type="entry name" value="P-loop containing nucleotide triphosphate hydrolases"/>
    <property type="match status" value="2"/>
</dbReference>
<dbReference type="PANTHER" id="PTHR47959:SF21">
    <property type="entry name" value="DEAD-BOX HELICASE 56"/>
    <property type="match status" value="1"/>
</dbReference>
<dbReference type="GO" id="GO:0004386">
    <property type="term" value="F:helicase activity"/>
    <property type="evidence" value="ECO:0007669"/>
    <property type="project" value="UniProtKB-KW"/>
</dbReference>
<feature type="compositionally biased region" description="Low complexity" evidence="9">
    <location>
        <begin position="86"/>
        <end position="97"/>
    </location>
</feature>
<name>A0ABR1FMM4_AURAN</name>
<sequence length="802" mass="86276">MAGKKAARKAPKVTKKPVPEPESSDEEEVTASASFFVGDDDSSSSDGGEAGGGDDDAMMDDDASSDEEEAPAALEQPKEKKRVAFAEPAAPAAAPAEAADEDDDDEEEEVDWATLCENVRLDRRLARAVAELNWARPSLIQQAALPVAATGRDLLIRARTGSGKTACYALPILDLILKKKAETLEGRREYGGVLAVVLVPTRELVAQAATQLRELAAYCRDDVAIVALRGESAAEDAAQVRNGHADVVAGTPAAVRDAVERARAHDDHPLLRLRRTCRAYAVDEADLVLSFGYDEDVAFVARELGVAGDDAADRADRPQGFLLSATLGDDVLKLKKLALKGAATVKLDERAGVFGGDRDDEAQLAQYYVPVAKGDKYLVTYVMLKLALLEGRGVLFVNSVDACYKLKLFLDLFSIRCLVLNAELPLASRLHAIESYNRGLYDILVATDASVEATVRGDDSDDDAPDIDDASDDEDAPEKRKRGQKKATKAPKKSKDAFGVARGIDFRDVKWVLNVDVPATPESYTHRVGRTARAGARGTALSLVVADDPRGDDGARLAAIQAAQPPMKLASLAAGGAAARCSRAPTSTRPLALGAGAHVPQPAKLAFDGGACEPFRYRVSDVQRGVTAASVRDARAAELRKEMLDSEALKAHFSDNPDDLAVLQQTKAEHHVRRDLLAATIKTVPSYLVPKALAAAGAKPKQSFKRKKRSEKRSGAKRQRGDGADETRRTDNDPLQSFDASGLDAKEPPRVFDSGDPELDKNESTSSRRAWQKKHGKGEFAKKAPKRLKKFAKDAGFRQKKF</sequence>
<keyword evidence="3" id="KW-0378">Hydrolase</keyword>
<feature type="region of interest" description="Disordered" evidence="9">
    <location>
        <begin position="695"/>
        <end position="802"/>
    </location>
</feature>
<feature type="domain" description="Helicase C-terminal" evidence="11">
    <location>
        <begin position="363"/>
        <end position="592"/>
    </location>
</feature>
<dbReference type="EC" id="3.6.4.13" evidence="1"/>
<dbReference type="CDD" id="cd18787">
    <property type="entry name" value="SF2_C_DEAD"/>
    <property type="match status" value="1"/>
</dbReference>
<evidence type="ECO:0000259" key="10">
    <source>
        <dbReference type="PROSITE" id="PS51192"/>
    </source>
</evidence>
<evidence type="ECO:0000256" key="6">
    <source>
        <dbReference type="ARBA" id="ARBA00022884"/>
    </source>
</evidence>
<feature type="compositionally biased region" description="Acidic residues" evidence="9">
    <location>
        <begin position="52"/>
        <end position="70"/>
    </location>
</feature>
<dbReference type="InterPro" id="IPR050079">
    <property type="entry name" value="DEAD_box_RNA_helicase"/>
</dbReference>
<evidence type="ECO:0000256" key="8">
    <source>
        <dbReference type="ARBA" id="ARBA00047984"/>
    </source>
</evidence>
<evidence type="ECO:0000313" key="12">
    <source>
        <dbReference type="EMBL" id="KAK7233645.1"/>
    </source>
</evidence>
<evidence type="ECO:0000256" key="5">
    <source>
        <dbReference type="ARBA" id="ARBA00022840"/>
    </source>
</evidence>
<keyword evidence="13" id="KW-1185">Reference proteome</keyword>
<dbReference type="Pfam" id="PF00270">
    <property type="entry name" value="DEAD"/>
    <property type="match status" value="1"/>
</dbReference>
<comment type="similarity">
    <text evidence="7">Belongs to the DEAD box helicase family. DDX56/DBP9 subfamily.</text>
</comment>
<evidence type="ECO:0000256" key="2">
    <source>
        <dbReference type="ARBA" id="ARBA00022741"/>
    </source>
</evidence>
<organism evidence="12 13">
    <name type="scientific">Aureococcus anophagefferens</name>
    <name type="common">Harmful bloom alga</name>
    <dbReference type="NCBI Taxonomy" id="44056"/>
    <lineage>
        <taxon>Eukaryota</taxon>
        <taxon>Sar</taxon>
        <taxon>Stramenopiles</taxon>
        <taxon>Ochrophyta</taxon>
        <taxon>Pelagophyceae</taxon>
        <taxon>Pelagomonadales</taxon>
        <taxon>Pelagomonadaceae</taxon>
        <taxon>Aureococcus</taxon>
    </lineage>
</organism>
<feature type="domain" description="Helicase ATP-binding" evidence="10">
    <location>
        <begin position="145"/>
        <end position="345"/>
    </location>
</feature>
<feature type="compositionally biased region" description="Basic residues" evidence="9">
    <location>
        <begin position="702"/>
        <end position="718"/>
    </location>
</feature>
<dbReference type="EMBL" id="JBBJCI010000357">
    <property type="protein sequence ID" value="KAK7233645.1"/>
    <property type="molecule type" value="Genomic_DNA"/>
</dbReference>
<keyword evidence="4 12" id="KW-0347">Helicase</keyword>
<feature type="compositionally biased region" description="Acidic residues" evidence="9">
    <location>
        <begin position="459"/>
        <end position="476"/>
    </location>
</feature>
<keyword evidence="6" id="KW-0694">RNA-binding</keyword>
<feature type="compositionally biased region" description="Basic residues" evidence="9">
    <location>
        <begin position="1"/>
        <end position="15"/>
    </location>
</feature>
<evidence type="ECO:0000256" key="3">
    <source>
        <dbReference type="ARBA" id="ARBA00022801"/>
    </source>
</evidence>
<keyword evidence="2" id="KW-0547">Nucleotide-binding</keyword>
<evidence type="ECO:0000256" key="4">
    <source>
        <dbReference type="ARBA" id="ARBA00022806"/>
    </source>
</evidence>
<comment type="catalytic activity">
    <reaction evidence="8">
        <text>ATP + H2O = ADP + phosphate + H(+)</text>
        <dbReference type="Rhea" id="RHEA:13065"/>
        <dbReference type="ChEBI" id="CHEBI:15377"/>
        <dbReference type="ChEBI" id="CHEBI:15378"/>
        <dbReference type="ChEBI" id="CHEBI:30616"/>
        <dbReference type="ChEBI" id="CHEBI:43474"/>
        <dbReference type="ChEBI" id="CHEBI:456216"/>
        <dbReference type="EC" id="3.6.4.13"/>
    </reaction>
</comment>
<dbReference type="InterPro" id="IPR014001">
    <property type="entry name" value="Helicase_ATP-bd"/>
</dbReference>
<feature type="region of interest" description="Disordered" evidence="9">
    <location>
        <begin position="455"/>
        <end position="494"/>
    </location>
</feature>
<evidence type="ECO:0000313" key="13">
    <source>
        <dbReference type="Proteomes" id="UP001363151"/>
    </source>
</evidence>
<evidence type="ECO:0000256" key="9">
    <source>
        <dbReference type="SAM" id="MobiDB-lite"/>
    </source>
</evidence>
<comment type="caution">
    <text evidence="12">The sequence shown here is derived from an EMBL/GenBank/DDBJ whole genome shotgun (WGS) entry which is preliminary data.</text>
</comment>
<dbReference type="PANTHER" id="PTHR47959">
    <property type="entry name" value="ATP-DEPENDENT RNA HELICASE RHLE-RELATED"/>
    <property type="match status" value="1"/>
</dbReference>
<dbReference type="Proteomes" id="UP001363151">
    <property type="component" value="Unassembled WGS sequence"/>
</dbReference>
<accession>A0ABR1FMM4</accession>
<feature type="region of interest" description="Disordered" evidence="9">
    <location>
        <begin position="1"/>
        <end position="110"/>
    </location>
</feature>